<gene>
    <name evidence="3" type="primary">LOC112293858</name>
    <name evidence="2" type="ORF">PHYPA_020598</name>
</gene>
<dbReference type="PANTHER" id="PTHR33737">
    <property type="entry name" value="OS05G0121800 PROTEIN"/>
    <property type="match status" value="1"/>
</dbReference>
<dbReference type="STRING" id="3218.A0A2K1J7J1"/>
<dbReference type="InterPro" id="IPR045882">
    <property type="entry name" value="GPT1/2"/>
</dbReference>
<dbReference type="PaxDb" id="3218-PP1S194_19V6.1"/>
<feature type="compositionally biased region" description="Polar residues" evidence="1">
    <location>
        <begin position="1279"/>
        <end position="1294"/>
    </location>
</feature>
<feature type="compositionally biased region" description="Polar residues" evidence="1">
    <location>
        <begin position="458"/>
        <end position="477"/>
    </location>
</feature>
<feature type="region of interest" description="Disordered" evidence="1">
    <location>
        <begin position="990"/>
        <end position="1099"/>
    </location>
</feature>
<evidence type="ECO:0000313" key="2">
    <source>
        <dbReference type="EMBL" id="PNR37489.1"/>
    </source>
</evidence>
<reference evidence="2 4" key="2">
    <citation type="journal article" date="2018" name="Plant J.">
        <title>The Physcomitrella patens chromosome-scale assembly reveals moss genome structure and evolution.</title>
        <authorList>
            <person name="Lang D."/>
            <person name="Ullrich K.K."/>
            <person name="Murat F."/>
            <person name="Fuchs J."/>
            <person name="Jenkins J."/>
            <person name="Haas F.B."/>
            <person name="Piednoel M."/>
            <person name="Gundlach H."/>
            <person name="Van Bel M."/>
            <person name="Meyberg R."/>
            <person name="Vives C."/>
            <person name="Morata J."/>
            <person name="Symeonidi A."/>
            <person name="Hiss M."/>
            <person name="Muchero W."/>
            <person name="Kamisugi Y."/>
            <person name="Saleh O."/>
            <person name="Blanc G."/>
            <person name="Decker E.L."/>
            <person name="van Gessel N."/>
            <person name="Grimwood J."/>
            <person name="Hayes R.D."/>
            <person name="Graham S.W."/>
            <person name="Gunter L.E."/>
            <person name="McDaniel S.F."/>
            <person name="Hoernstein S.N.W."/>
            <person name="Larsson A."/>
            <person name="Li F.W."/>
            <person name="Perroud P.F."/>
            <person name="Phillips J."/>
            <person name="Ranjan P."/>
            <person name="Rokshar D.S."/>
            <person name="Rothfels C.J."/>
            <person name="Schneider L."/>
            <person name="Shu S."/>
            <person name="Stevenson D.W."/>
            <person name="Thummler F."/>
            <person name="Tillich M."/>
            <person name="Villarreal Aguilar J.C."/>
            <person name="Widiez T."/>
            <person name="Wong G.K."/>
            <person name="Wymore A."/>
            <person name="Zhang Y."/>
            <person name="Zimmer A.D."/>
            <person name="Quatrano R.S."/>
            <person name="Mayer K.F.X."/>
            <person name="Goodstein D."/>
            <person name="Casacuberta J.M."/>
            <person name="Vandepoele K."/>
            <person name="Reski R."/>
            <person name="Cuming A.C."/>
            <person name="Tuskan G.A."/>
            <person name="Maumus F."/>
            <person name="Salse J."/>
            <person name="Schmutz J."/>
            <person name="Rensing S.A."/>
        </authorList>
    </citation>
    <scope>NUCLEOTIDE SEQUENCE [LARGE SCALE GENOMIC DNA]</scope>
    <source>
        <strain evidence="3 4">cv. Gransden 2004</strain>
    </source>
</reference>
<feature type="region of interest" description="Disordered" evidence="1">
    <location>
        <begin position="1276"/>
        <end position="1372"/>
    </location>
</feature>
<dbReference type="EMBL" id="ABEU02000016">
    <property type="protein sequence ID" value="PNR37489.1"/>
    <property type="molecule type" value="Genomic_DNA"/>
</dbReference>
<reference evidence="3" key="3">
    <citation type="submission" date="2020-12" db="UniProtKB">
        <authorList>
            <consortium name="EnsemblPlants"/>
        </authorList>
    </citation>
    <scope>IDENTIFICATION</scope>
</reference>
<feature type="region of interest" description="Disordered" evidence="1">
    <location>
        <begin position="446"/>
        <end position="488"/>
    </location>
</feature>
<evidence type="ECO:0000256" key="1">
    <source>
        <dbReference type="SAM" id="MobiDB-lite"/>
    </source>
</evidence>
<keyword evidence="4" id="KW-1185">Reference proteome</keyword>
<feature type="region of interest" description="Disordered" evidence="1">
    <location>
        <begin position="250"/>
        <end position="296"/>
    </location>
</feature>
<feature type="compositionally biased region" description="Polar residues" evidence="1">
    <location>
        <begin position="1014"/>
        <end position="1023"/>
    </location>
</feature>
<dbReference type="EnsemblPlants" id="Pp3c16_7200V3.1">
    <property type="protein sequence ID" value="Pp3c16_7200V3.1"/>
    <property type="gene ID" value="Pp3c16_7200"/>
</dbReference>
<feature type="region of interest" description="Disordered" evidence="1">
    <location>
        <begin position="602"/>
        <end position="637"/>
    </location>
</feature>
<feature type="compositionally biased region" description="Basic and acidic residues" evidence="1">
    <location>
        <begin position="829"/>
        <end position="839"/>
    </location>
</feature>
<dbReference type="EnsemblPlants" id="Pp3c16_7200V3.3">
    <property type="protein sequence ID" value="Pp3c16_7200V3.3"/>
    <property type="gene ID" value="Pp3c16_7200"/>
</dbReference>
<protein>
    <submittedName>
        <fullName evidence="2 3">Uncharacterized protein</fullName>
    </submittedName>
</protein>
<evidence type="ECO:0000313" key="3">
    <source>
        <dbReference type="EnsemblPlants" id="Pp3c16_7200V3.1"/>
    </source>
</evidence>
<dbReference type="OrthoDB" id="1931260at2759"/>
<feature type="compositionally biased region" description="Basic residues" evidence="1">
    <location>
        <begin position="1298"/>
        <end position="1307"/>
    </location>
</feature>
<feature type="compositionally biased region" description="Polar residues" evidence="1">
    <location>
        <begin position="329"/>
        <end position="350"/>
    </location>
</feature>
<feature type="region of interest" description="Disordered" evidence="1">
    <location>
        <begin position="328"/>
        <end position="367"/>
    </location>
</feature>
<feature type="compositionally biased region" description="Polar residues" evidence="1">
    <location>
        <begin position="1054"/>
        <end position="1066"/>
    </location>
</feature>
<feature type="region of interest" description="Disordered" evidence="1">
    <location>
        <begin position="910"/>
        <end position="974"/>
    </location>
</feature>
<dbReference type="Gramene" id="Pp3c16_7200V3.3">
    <property type="protein sequence ID" value="Pp3c16_7200V3.3"/>
    <property type="gene ID" value="Pp3c16_7200"/>
</dbReference>
<dbReference type="PANTHER" id="PTHR33737:SF2">
    <property type="entry name" value="OS12G0102700 PROTEIN"/>
    <property type="match status" value="1"/>
</dbReference>
<evidence type="ECO:0000313" key="4">
    <source>
        <dbReference type="Proteomes" id="UP000006727"/>
    </source>
</evidence>
<feature type="compositionally biased region" description="Polar residues" evidence="1">
    <location>
        <begin position="961"/>
        <end position="974"/>
    </location>
</feature>
<name>A0A2K1J7J1_PHYPA</name>
<feature type="compositionally biased region" description="Polar residues" evidence="1">
    <location>
        <begin position="912"/>
        <end position="923"/>
    </location>
</feature>
<feature type="compositionally biased region" description="Basic and acidic residues" evidence="1">
    <location>
        <begin position="446"/>
        <end position="456"/>
    </location>
</feature>
<dbReference type="GeneID" id="112293858"/>
<feature type="compositionally biased region" description="Polar residues" evidence="1">
    <location>
        <begin position="997"/>
        <end position="1007"/>
    </location>
</feature>
<dbReference type="Proteomes" id="UP000006727">
    <property type="component" value="Chromosome 16"/>
</dbReference>
<feature type="region of interest" description="Disordered" evidence="1">
    <location>
        <begin position="381"/>
        <end position="412"/>
    </location>
</feature>
<dbReference type="RefSeq" id="XP_024399548.1">
    <property type="nucleotide sequence ID" value="XM_024543780.2"/>
</dbReference>
<reference evidence="2 4" key="1">
    <citation type="journal article" date="2008" name="Science">
        <title>The Physcomitrella genome reveals evolutionary insights into the conquest of land by plants.</title>
        <authorList>
            <person name="Rensing S."/>
            <person name="Lang D."/>
            <person name="Zimmer A."/>
            <person name="Terry A."/>
            <person name="Salamov A."/>
            <person name="Shapiro H."/>
            <person name="Nishiyama T."/>
            <person name="Perroud P.-F."/>
            <person name="Lindquist E."/>
            <person name="Kamisugi Y."/>
            <person name="Tanahashi T."/>
            <person name="Sakakibara K."/>
            <person name="Fujita T."/>
            <person name="Oishi K."/>
            <person name="Shin-I T."/>
            <person name="Kuroki Y."/>
            <person name="Toyoda A."/>
            <person name="Suzuki Y."/>
            <person name="Hashimoto A."/>
            <person name="Yamaguchi K."/>
            <person name="Sugano A."/>
            <person name="Kohara Y."/>
            <person name="Fujiyama A."/>
            <person name="Anterola A."/>
            <person name="Aoki S."/>
            <person name="Ashton N."/>
            <person name="Barbazuk W.B."/>
            <person name="Barker E."/>
            <person name="Bennetzen J."/>
            <person name="Bezanilla M."/>
            <person name="Blankenship R."/>
            <person name="Cho S.H."/>
            <person name="Dutcher S."/>
            <person name="Estelle M."/>
            <person name="Fawcett J.A."/>
            <person name="Gundlach H."/>
            <person name="Hanada K."/>
            <person name="Heyl A."/>
            <person name="Hicks K.A."/>
            <person name="Hugh J."/>
            <person name="Lohr M."/>
            <person name="Mayer K."/>
            <person name="Melkozernov A."/>
            <person name="Murata T."/>
            <person name="Nelson D."/>
            <person name="Pils B."/>
            <person name="Prigge M."/>
            <person name="Reiss B."/>
            <person name="Renner T."/>
            <person name="Rombauts S."/>
            <person name="Rushton P."/>
            <person name="Sanderfoot A."/>
            <person name="Schween G."/>
            <person name="Shiu S.-H."/>
            <person name="Stueber K."/>
            <person name="Theodoulou F.L."/>
            <person name="Tu H."/>
            <person name="Van de Peer Y."/>
            <person name="Verrier P.J."/>
            <person name="Waters E."/>
            <person name="Wood A."/>
            <person name="Yang L."/>
            <person name="Cove D."/>
            <person name="Cuming A."/>
            <person name="Hasebe M."/>
            <person name="Lucas S."/>
            <person name="Mishler D.B."/>
            <person name="Reski R."/>
            <person name="Grigoriev I."/>
            <person name="Quatrano R.S."/>
            <person name="Boore J.L."/>
        </authorList>
    </citation>
    <scope>NUCLEOTIDE SEQUENCE [LARGE SCALE GENOMIC DNA]</scope>
    <source>
        <strain evidence="3 4">cv. Gransden 2004</strain>
    </source>
</reference>
<feature type="compositionally biased region" description="Basic and acidic residues" evidence="1">
    <location>
        <begin position="553"/>
        <end position="564"/>
    </location>
</feature>
<feature type="compositionally biased region" description="Basic and acidic residues" evidence="1">
    <location>
        <begin position="1024"/>
        <end position="1035"/>
    </location>
</feature>
<dbReference type="KEGG" id="ppp:112293858"/>
<feature type="compositionally biased region" description="Polar residues" evidence="1">
    <location>
        <begin position="1076"/>
        <end position="1090"/>
    </location>
</feature>
<dbReference type="GO" id="GO:0008017">
    <property type="term" value="F:microtubule binding"/>
    <property type="evidence" value="ECO:0007669"/>
    <property type="project" value="InterPro"/>
</dbReference>
<feature type="compositionally biased region" description="Basic and acidic residues" evidence="1">
    <location>
        <begin position="401"/>
        <end position="412"/>
    </location>
</feature>
<accession>A0A2K1J7J1</accession>
<proteinExistence type="predicted"/>
<sequence length="1392" mass="149791">MEEENGYLLNFDQEDDNLLGISSGELGSGVNPLLPTMTPCKLKPSSAEFVANHPGKEESGGVTAAEEADCNVKQGPAPTRFHMVPNSVLSVLNFNEMNKRKIEETGLRKGLGIKESMQLDGICETSPVRNPGDFTSQLSRSYLDIENDQLRGTAERAGCEPTVLRKSRSRRSTTLRKSLAWDKAFFTDEGVLDNDELFAVASDNPKTLPMPELATIWDGPQNVIAPFEARTTPIKTPGKPAGLTAEVKAEVRSEGSRSQVEPEVRPGNLKVEPKPTARPAPNSKLQHDVPPMSSLRPDVLHSIRPVRHTQRTGSHAFSNAYSRAAAIPQGSSSIPVPTNLSRTGKQSAGRSTIEHAPSTDSDMKEPRNSSIVHQARIAALKKAHEVPAQRGPRVRLPSVKMQEDKPAEETHKTKLTKKVDVKPLVETHKSKPFKKVDLKDEGYVTKQSQKVEEPQKMKQPSLNRSLSTPTVLESPSALSRKMSSMSRKVKETLEKVMTGRARRVLKEPSLSHVHPVDNTSLSSKKLGMLPKVPEVKDSNHRTRSNSTVGPSKTNKEPPVRDTLRSKGPPLSPKAALAQAPTLTRSKSVCAVPGLPKATDSVYSRRIAPSAPPPTSLPGEPAGKPTGLRKPSPKLGFFDTGRATSISQKISAIPEPFQSILSTRAGTETSAPGESQAQRLYELAPVKVSSAIPSAPHLRYGVASAPTSPKSIRVSAPSSPKCLSTTTTRPSSPVIERVALPVYYSGIRHAMQFADSHQLLAKRMQTDSGNDEAREAAEVFALDSFKLPEALSGSSEPNTKPAMPSRERLPSASVDWNSSVPPARGGSSLELDKNVSHDNGTHTSLLGQRTSECLVKLGEEHLENYVSLKTTEANSTVPVLRSTTPVPGLSVFEESNLRNCLSAEHISKGMVQTCDSPSPETSAMSGLPDSGISGRKPPDTVSQFNQRPGQDLGEVPTLSPKPAQNTSSPNVQETNVEGQSMAVNACQPTRKACGDSDLPSSACPNTPASKERSRSNSAKLTRQFESPRSKSFRETSYRTQNPSDSPRVTNKYVRSFSQRQPWQSPSGTVGGDESPSFCPSTFGNRLSSASPSHAPDVGGTFEVLTPTNSRNACGARTPGSSSKKVVRKIVEFESPSARWCDWPVLGAVLSEDQLSVPIEESTRPALPATLEEQALNLPTDSQPNSSVNLLNTPSVKVRHVELDRAADRECILATDQSTISAPSCSMGDEVTPMNIASAAWDSASVDGNRSIAPNGEQCGSVKKERSSSMFSFARKAVARLTSSPTPAEPSGQDNEGTPKLRKTSRRFSKSGSYSTCPAPEPKPLSPFSEARICELEAAGPEILEKKTGPVQNSPPDKVVPDTNPWSPVKKNAQPLGPFDCTKLKYISPGLVAT</sequence>
<feature type="compositionally biased region" description="Polar residues" evidence="1">
    <location>
        <begin position="1036"/>
        <end position="1047"/>
    </location>
</feature>
<feature type="region of interest" description="Disordered" evidence="1">
    <location>
        <begin position="789"/>
        <end position="843"/>
    </location>
</feature>
<feature type="compositionally biased region" description="Basic and acidic residues" evidence="1">
    <location>
        <begin position="250"/>
        <end position="264"/>
    </location>
</feature>
<feature type="region of interest" description="Disordered" evidence="1">
    <location>
        <begin position="501"/>
        <end position="579"/>
    </location>
</feature>
<dbReference type="Gramene" id="Pp3c16_7200V3.1">
    <property type="protein sequence ID" value="Pp3c16_7200V3.1"/>
    <property type="gene ID" value="Pp3c16_7200"/>
</dbReference>
<feature type="region of interest" description="Disordered" evidence="1">
    <location>
        <begin position="704"/>
        <end position="728"/>
    </location>
</feature>
<dbReference type="OMA" id="NIASAAW"/>
<organism evidence="2">
    <name type="scientific">Physcomitrium patens</name>
    <name type="common">Spreading-leaved earth moss</name>
    <name type="synonym">Physcomitrella patens</name>
    <dbReference type="NCBI Taxonomy" id="3218"/>
    <lineage>
        <taxon>Eukaryota</taxon>
        <taxon>Viridiplantae</taxon>
        <taxon>Streptophyta</taxon>
        <taxon>Embryophyta</taxon>
        <taxon>Bryophyta</taxon>
        <taxon>Bryophytina</taxon>
        <taxon>Bryopsida</taxon>
        <taxon>Funariidae</taxon>
        <taxon>Funariales</taxon>
        <taxon>Funariaceae</taxon>
        <taxon>Physcomitrium</taxon>
    </lineage>
</organism>